<organism evidence="1 2">
    <name type="scientific">Streptococcus dysgalactiae subsp. dysgalactiae</name>
    <dbReference type="NCBI Taxonomy" id="99822"/>
    <lineage>
        <taxon>Bacteria</taxon>
        <taxon>Bacillati</taxon>
        <taxon>Bacillota</taxon>
        <taxon>Bacilli</taxon>
        <taxon>Lactobacillales</taxon>
        <taxon>Streptococcaceae</taxon>
        <taxon>Streptococcus</taxon>
    </lineage>
</organism>
<evidence type="ECO:0000313" key="1">
    <source>
        <dbReference type="EMBL" id="QGH01458.1"/>
    </source>
</evidence>
<dbReference type="Proteomes" id="UP000347383">
    <property type="component" value="Chromosome"/>
</dbReference>
<dbReference type="EMBL" id="CP033165">
    <property type="protein sequence ID" value="QGH01458.1"/>
    <property type="molecule type" value="Genomic_DNA"/>
</dbReference>
<evidence type="ECO:0000313" key="2">
    <source>
        <dbReference type="Proteomes" id="UP000347383"/>
    </source>
</evidence>
<proteinExistence type="predicted"/>
<dbReference type="AlphaFoldDB" id="A0A9X7X7R5"/>
<sequence length="70" mass="8261">MDIKTTDRGKIMINKVGELLAKNRQIKIMKVYSGYITIITKDCECNEFFLSLSDYIYIGYSPEYDLYLYI</sequence>
<protein>
    <submittedName>
        <fullName evidence="1">Uncharacterized protein</fullName>
    </submittedName>
</protein>
<name>A0A9X7X7R5_STRDY</name>
<reference evidence="1 2" key="1">
    <citation type="submission" date="2018-10" db="EMBL/GenBank/DDBJ databases">
        <title>Comparative Genomics Analysis of the Streptococcus dysgalactiae subspecies dysgalactiae.</title>
        <authorList>
            <person name="Koh T.H."/>
            <person name="Abdul Rahman N."/>
            <person name="Sessions O.M."/>
        </authorList>
    </citation>
    <scope>NUCLEOTIDE SEQUENCE [LARGE SCALE GENOMIC DNA]</scope>
    <source>
        <strain evidence="1 2">DB60705-15</strain>
    </source>
</reference>
<accession>A0A9X7X7R5</accession>
<gene>
    <name evidence="1" type="ORF">EA457_02285</name>
</gene>